<dbReference type="SUPFAM" id="SSF52540">
    <property type="entry name" value="P-loop containing nucleoside triphosphate hydrolases"/>
    <property type="match status" value="1"/>
</dbReference>
<reference evidence="1" key="1">
    <citation type="submission" date="2023-06" db="EMBL/GenBank/DDBJ databases">
        <title>Male Hemibagrus guttatus genome.</title>
        <authorList>
            <person name="Bian C."/>
        </authorList>
    </citation>
    <scope>NUCLEOTIDE SEQUENCE</scope>
    <source>
        <strain evidence="1">Male_cb2023</strain>
        <tissue evidence="1">Muscle</tissue>
    </source>
</reference>
<dbReference type="Gene3D" id="3.40.50.300">
    <property type="entry name" value="P-loop containing nucleotide triphosphate hydrolases"/>
    <property type="match status" value="1"/>
</dbReference>
<dbReference type="InterPro" id="IPR027417">
    <property type="entry name" value="P-loop_NTPase"/>
</dbReference>
<protein>
    <submittedName>
        <fullName evidence="1">Uncharacterized protein</fullName>
    </submittedName>
</protein>
<dbReference type="EMBL" id="JAUCMX010000016">
    <property type="protein sequence ID" value="KAK3519739.1"/>
    <property type="molecule type" value="Genomic_DNA"/>
</dbReference>
<sequence length="225" mass="25284">MRQENLSAKISEFLNLAHCCPLRYVISLQIVDCRVGAAVHNLCLLRDFQQDAVRMLFEMSQCSCSVVVFTVEFHTAAIDSGWNATALYDVFYRGLTTEVNYELAGHDLLLELDELITLATHVASDITEVSVPESILNETAKSAKAWLTEIHEYARQDVVLMILGNKEFGVPFMETSARSGLNVDLAFTAIAKELKHRSMKGVDEPKFKLHEYVNKEMKTTGCCRT</sequence>
<evidence type="ECO:0000313" key="1">
    <source>
        <dbReference type="EMBL" id="KAK3519739.1"/>
    </source>
</evidence>
<dbReference type="Proteomes" id="UP001274896">
    <property type="component" value="Unassembled WGS sequence"/>
</dbReference>
<dbReference type="SMART" id="SM00175">
    <property type="entry name" value="RAB"/>
    <property type="match status" value="1"/>
</dbReference>
<accession>A0AAE0UVW2</accession>
<organism evidence="1 2">
    <name type="scientific">Hemibagrus guttatus</name>
    <dbReference type="NCBI Taxonomy" id="175788"/>
    <lineage>
        <taxon>Eukaryota</taxon>
        <taxon>Metazoa</taxon>
        <taxon>Chordata</taxon>
        <taxon>Craniata</taxon>
        <taxon>Vertebrata</taxon>
        <taxon>Euteleostomi</taxon>
        <taxon>Actinopterygii</taxon>
        <taxon>Neopterygii</taxon>
        <taxon>Teleostei</taxon>
        <taxon>Ostariophysi</taxon>
        <taxon>Siluriformes</taxon>
        <taxon>Bagridae</taxon>
        <taxon>Hemibagrus</taxon>
    </lineage>
</organism>
<dbReference type="AlphaFoldDB" id="A0AAE0UVW2"/>
<gene>
    <name evidence="1" type="ORF">QTP70_003712</name>
</gene>
<comment type="caution">
    <text evidence="1">The sequence shown here is derived from an EMBL/GenBank/DDBJ whole genome shotgun (WGS) entry which is preliminary data.</text>
</comment>
<name>A0AAE0UVW2_9TELE</name>
<keyword evidence="2" id="KW-1185">Reference proteome</keyword>
<proteinExistence type="predicted"/>
<evidence type="ECO:0000313" key="2">
    <source>
        <dbReference type="Proteomes" id="UP001274896"/>
    </source>
</evidence>